<reference evidence="1" key="1">
    <citation type="submission" date="2020-06" db="EMBL/GenBank/DDBJ databases">
        <title>Draft genome of Bugula neritina, a colonial animal packing powerful symbionts and potential medicines.</title>
        <authorList>
            <person name="Rayko M."/>
        </authorList>
    </citation>
    <scope>NUCLEOTIDE SEQUENCE [LARGE SCALE GENOMIC DNA]</scope>
    <source>
        <strain evidence="1">Kwan_BN1</strain>
    </source>
</reference>
<evidence type="ECO:0000313" key="1">
    <source>
        <dbReference type="EMBL" id="KAF6026360.1"/>
    </source>
</evidence>
<organism evidence="1 2">
    <name type="scientific">Bugula neritina</name>
    <name type="common">Brown bryozoan</name>
    <name type="synonym">Sertularia neritina</name>
    <dbReference type="NCBI Taxonomy" id="10212"/>
    <lineage>
        <taxon>Eukaryota</taxon>
        <taxon>Metazoa</taxon>
        <taxon>Spiralia</taxon>
        <taxon>Lophotrochozoa</taxon>
        <taxon>Bryozoa</taxon>
        <taxon>Gymnolaemata</taxon>
        <taxon>Cheilostomatida</taxon>
        <taxon>Flustrina</taxon>
        <taxon>Buguloidea</taxon>
        <taxon>Bugulidae</taxon>
        <taxon>Bugula</taxon>
    </lineage>
</organism>
<proteinExistence type="predicted"/>
<dbReference type="EMBL" id="VXIV02002293">
    <property type="protein sequence ID" value="KAF6026360.1"/>
    <property type="molecule type" value="Genomic_DNA"/>
</dbReference>
<gene>
    <name evidence="1" type="ORF">EB796_015334</name>
</gene>
<dbReference type="AlphaFoldDB" id="A0A7J7JJ96"/>
<sequence length="66" mass="7604">MIYSGVVFPSLLVYSHIPRSYSFRYIICYTIRNTTTISELIVHIYSCCNADEAERAPPTELLVKIM</sequence>
<accession>A0A7J7JJ96</accession>
<protein>
    <submittedName>
        <fullName evidence="1">Uncharacterized protein</fullName>
    </submittedName>
</protein>
<keyword evidence="2" id="KW-1185">Reference proteome</keyword>
<dbReference type="Proteomes" id="UP000593567">
    <property type="component" value="Unassembled WGS sequence"/>
</dbReference>
<comment type="caution">
    <text evidence="1">The sequence shown here is derived from an EMBL/GenBank/DDBJ whole genome shotgun (WGS) entry which is preliminary data.</text>
</comment>
<evidence type="ECO:0000313" key="2">
    <source>
        <dbReference type="Proteomes" id="UP000593567"/>
    </source>
</evidence>
<name>A0A7J7JJ96_BUGNE</name>